<comment type="caution">
    <text evidence="4">The sequence shown here is derived from an EMBL/GenBank/DDBJ whole genome shotgun (WGS) entry which is preliminary data.</text>
</comment>
<dbReference type="Pfam" id="PF00392">
    <property type="entry name" value="GntR"/>
    <property type="match status" value="1"/>
</dbReference>
<dbReference type="EMBL" id="NEEW01000005">
    <property type="protein sequence ID" value="PJD86597.1"/>
    <property type="molecule type" value="Genomic_DNA"/>
</dbReference>
<evidence type="ECO:0000256" key="1">
    <source>
        <dbReference type="ARBA" id="ARBA00023015"/>
    </source>
</evidence>
<accession>A0A144PU33</accession>
<dbReference type="Pfam" id="PF07702">
    <property type="entry name" value="UTRA"/>
    <property type="match status" value="1"/>
</dbReference>
<accession>A0A2J0Q1X8</accession>
<dbReference type="InterPro" id="IPR000524">
    <property type="entry name" value="Tscrpt_reg_HTH_GntR"/>
</dbReference>
<gene>
    <name evidence="4" type="ORF">B9Q30_12025</name>
</gene>
<dbReference type="Gene3D" id="3.40.1410.10">
    <property type="entry name" value="Chorismate lyase-like"/>
    <property type="match status" value="1"/>
</dbReference>
<dbReference type="InterPro" id="IPR011663">
    <property type="entry name" value="UTRA"/>
</dbReference>
<dbReference type="GO" id="GO:0003677">
    <property type="term" value="F:DNA binding"/>
    <property type="evidence" value="ECO:0007669"/>
    <property type="project" value="UniProtKB-KW"/>
</dbReference>
<evidence type="ECO:0000313" key="4">
    <source>
        <dbReference type="EMBL" id="PJD86597.1"/>
    </source>
</evidence>
<protein>
    <submittedName>
        <fullName evidence="4">GntR family transcriptional regulator</fullName>
    </submittedName>
</protein>
<dbReference type="InterPro" id="IPR028978">
    <property type="entry name" value="Chorismate_lyase_/UTRA_dom_sf"/>
</dbReference>
<dbReference type="PANTHER" id="PTHR44846:SF5">
    <property type="entry name" value="HTH-TYPE TRANSCRIPTIONAL REGULATOR GMUR"/>
    <property type="match status" value="1"/>
</dbReference>
<dbReference type="SUPFAM" id="SSF46785">
    <property type="entry name" value="Winged helix' DNA-binding domain"/>
    <property type="match status" value="1"/>
</dbReference>
<dbReference type="PANTHER" id="PTHR44846">
    <property type="entry name" value="MANNOSYL-D-GLYCERATE TRANSPORT/METABOLISM SYSTEM REPRESSOR MNGR-RELATED"/>
    <property type="match status" value="1"/>
</dbReference>
<dbReference type="Proteomes" id="UP000229974">
    <property type="component" value="Unassembled WGS sequence"/>
</dbReference>
<evidence type="ECO:0000313" key="5">
    <source>
        <dbReference type="Proteomes" id="UP000229974"/>
    </source>
</evidence>
<dbReference type="GO" id="GO:0045892">
    <property type="term" value="P:negative regulation of DNA-templated transcription"/>
    <property type="evidence" value="ECO:0007669"/>
    <property type="project" value="TreeGrafter"/>
</dbReference>
<dbReference type="PRINTS" id="PR00035">
    <property type="entry name" value="HTHGNTR"/>
</dbReference>
<reference evidence="4 5" key="1">
    <citation type="journal article" date="2017" name="J. Antimicrob. Chemother.">
        <title>Characterization of the population structure, drug resistance mechanisms and plasmids of the community-associated Enterobacter cloacae complex in China.</title>
        <authorList>
            <person name="Zhou K."/>
            <person name="Yu W."/>
            <person name="Cao X."/>
            <person name="Shen P."/>
            <person name="Lu H."/>
            <person name="Luo Q."/>
            <person name="Rossen J.W.A."/>
            <person name="Xiao Y."/>
        </authorList>
    </citation>
    <scope>NUCLEOTIDE SEQUENCE [LARGE SCALE GENOMIC DNA]</scope>
    <source>
        <strain evidence="4 5">ECC904</strain>
    </source>
</reference>
<dbReference type="Gene3D" id="1.10.10.10">
    <property type="entry name" value="Winged helix-like DNA-binding domain superfamily/Winged helix DNA-binding domain"/>
    <property type="match status" value="1"/>
</dbReference>
<dbReference type="SUPFAM" id="SSF64288">
    <property type="entry name" value="Chorismate lyase-like"/>
    <property type="match status" value="1"/>
</dbReference>
<keyword evidence="3" id="KW-0804">Transcription</keyword>
<evidence type="ECO:0000256" key="2">
    <source>
        <dbReference type="ARBA" id="ARBA00023125"/>
    </source>
</evidence>
<dbReference type="SMART" id="SM00345">
    <property type="entry name" value="HTH_GNTR"/>
    <property type="match status" value="1"/>
</dbReference>
<sequence length="244" mass="27860">MEKKHKYWEIKERIKKDILNEVYKKGESIPSERDLAGIYDVTRVTVQKAMAMLVQEGYIERIHGKGMFVLKNTASNIYILNNEKSDSILGFSREFQGRVNVTSRLLTLTTLHADAALAQHLEIAQGDDVWFIRRIRLLDGQPVLIEDSNIPHKVVATVPQAILEEGSLYGYIEDFTGKKISDADSLIEADLFDEELAAHLNILPGQPMLKITEVTRLDDGRAFNFSISYNRADIFRVKNMHIKR</sequence>
<dbReference type="OrthoDB" id="6504920at2"/>
<dbReference type="InterPro" id="IPR050679">
    <property type="entry name" value="Bact_HTH_transcr_reg"/>
</dbReference>
<keyword evidence="2" id="KW-0238">DNA-binding</keyword>
<evidence type="ECO:0000256" key="3">
    <source>
        <dbReference type="ARBA" id="ARBA00023163"/>
    </source>
</evidence>
<dbReference type="InterPro" id="IPR036388">
    <property type="entry name" value="WH-like_DNA-bd_sf"/>
</dbReference>
<keyword evidence="1" id="KW-0805">Transcription regulation</keyword>
<name>A0A2J0Q1X8_9ENTR</name>
<organism evidence="4 5">
    <name type="scientific">Enterobacter hormaechei</name>
    <dbReference type="NCBI Taxonomy" id="158836"/>
    <lineage>
        <taxon>Bacteria</taxon>
        <taxon>Pseudomonadati</taxon>
        <taxon>Pseudomonadota</taxon>
        <taxon>Gammaproteobacteria</taxon>
        <taxon>Enterobacterales</taxon>
        <taxon>Enterobacteriaceae</taxon>
        <taxon>Enterobacter</taxon>
        <taxon>Enterobacter cloacae complex</taxon>
    </lineage>
</organism>
<dbReference type="GO" id="GO:0003700">
    <property type="term" value="F:DNA-binding transcription factor activity"/>
    <property type="evidence" value="ECO:0007669"/>
    <property type="project" value="InterPro"/>
</dbReference>
<dbReference type="RefSeq" id="WP_017383174.1">
    <property type="nucleotide sequence ID" value="NZ_AMGJ01000019.1"/>
</dbReference>
<dbReference type="AlphaFoldDB" id="A0A2J0Q1X8"/>
<dbReference type="CDD" id="cd07377">
    <property type="entry name" value="WHTH_GntR"/>
    <property type="match status" value="1"/>
</dbReference>
<dbReference type="PROSITE" id="PS50949">
    <property type="entry name" value="HTH_GNTR"/>
    <property type="match status" value="1"/>
</dbReference>
<dbReference type="SMART" id="SM00866">
    <property type="entry name" value="UTRA"/>
    <property type="match status" value="1"/>
</dbReference>
<dbReference type="InterPro" id="IPR036390">
    <property type="entry name" value="WH_DNA-bd_sf"/>
</dbReference>
<proteinExistence type="predicted"/>